<evidence type="ECO:0000313" key="3">
    <source>
        <dbReference type="EMBL" id="GAA0556154.1"/>
    </source>
</evidence>
<dbReference type="RefSeq" id="WP_011874737.1">
    <property type="nucleotide sequence ID" value="NZ_BAAAGS010000069.1"/>
</dbReference>
<accession>A0ABN1E0P4</accession>
<evidence type="ECO:0008006" key="5">
    <source>
        <dbReference type="Google" id="ProtNLM"/>
    </source>
</evidence>
<dbReference type="EMBL" id="BAAAGS010000069">
    <property type="protein sequence ID" value="GAA0556154.1"/>
    <property type="molecule type" value="Genomic_DNA"/>
</dbReference>
<feature type="compositionally biased region" description="Basic and acidic residues" evidence="2">
    <location>
        <begin position="135"/>
        <end position="151"/>
    </location>
</feature>
<organism evidence="3 4">
    <name type="scientific">Saccharopolyspora erythraea</name>
    <name type="common">Streptomyces erythraeus</name>
    <dbReference type="NCBI Taxonomy" id="1836"/>
    <lineage>
        <taxon>Bacteria</taxon>
        <taxon>Bacillati</taxon>
        <taxon>Actinomycetota</taxon>
        <taxon>Actinomycetes</taxon>
        <taxon>Pseudonocardiales</taxon>
        <taxon>Pseudonocardiaceae</taxon>
        <taxon>Saccharopolyspora</taxon>
    </lineage>
</organism>
<keyword evidence="4" id="KW-1185">Reference proteome</keyword>
<reference evidence="3 4" key="1">
    <citation type="journal article" date="2019" name="Int. J. Syst. Evol. Microbiol.">
        <title>The Global Catalogue of Microorganisms (GCM) 10K type strain sequencing project: providing services to taxonomists for standard genome sequencing and annotation.</title>
        <authorList>
            <consortium name="The Broad Institute Genomics Platform"/>
            <consortium name="The Broad Institute Genome Sequencing Center for Infectious Disease"/>
            <person name="Wu L."/>
            <person name="Ma J."/>
        </authorList>
    </citation>
    <scope>NUCLEOTIDE SEQUENCE [LARGE SCALE GENOMIC DNA]</scope>
    <source>
        <strain evidence="3 4">JCM 10303</strain>
    </source>
</reference>
<evidence type="ECO:0000313" key="4">
    <source>
        <dbReference type="Proteomes" id="UP001500729"/>
    </source>
</evidence>
<proteinExistence type="predicted"/>
<dbReference type="SUPFAM" id="SSF82607">
    <property type="entry name" value="YbaB-like"/>
    <property type="match status" value="1"/>
</dbReference>
<evidence type="ECO:0000256" key="2">
    <source>
        <dbReference type="SAM" id="MobiDB-lite"/>
    </source>
</evidence>
<feature type="region of interest" description="Disordered" evidence="2">
    <location>
        <begin position="131"/>
        <end position="151"/>
    </location>
</feature>
<name>A0ABN1E0P4_SACER</name>
<protein>
    <recommendedName>
        <fullName evidence="5">YbaB/EbfC DNA-binding family protein</fullName>
    </recommendedName>
</protein>
<gene>
    <name evidence="3" type="ORF">GCM10009533_62430</name>
</gene>
<sequence>MSSPMFNDMEAALEELRAQQKRIKEAKEQAEKETTSFRTKDRMITATVDHKQRLTELKLSGSRYRSMAPDELASRIVEAVQSAQDEAAKKSTDAFAKLQPTASGFQLGDMFNGNFDLDRMFDEAVRMAEAPLFPEDAKKNAKNQEADTDGK</sequence>
<evidence type="ECO:0000256" key="1">
    <source>
        <dbReference type="SAM" id="Coils"/>
    </source>
</evidence>
<feature type="coiled-coil region" evidence="1">
    <location>
        <begin position="6"/>
        <end position="36"/>
    </location>
</feature>
<dbReference type="InterPro" id="IPR036894">
    <property type="entry name" value="YbaB-like_sf"/>
</dbReference>
<dbReference type="Pfam" id="PF02575">
    <property type="entry name" value="YbaB_DNA_bd"/>
    <property type="match status" value="1"/>
</dbReference>
<comment type="caution">
    <text evidence="3">The sequence shown here is derived from an EMBL/GenBank/DDBJ whole genome shotgun (WGS) entry which is preliminary data.</text>
</comment>
<dbReference type="Proteomes" id="UP001500729">
    <property type="component" value="Unassembled WGS sequence"/>
</dbReference>
<dbReference type="Gene3D" id="3.30.1310.10">
    <property type="entry name" value="Nucleoid-associated protein YbaB-like domain"/>
    <property type="match status" value="1"/>
</dbReference>
<keyword evidence="1" id="KW-0175">Coiled coil</keyword>
<dbReference type="InterPro" id="IPR004401">
    <property type="entry name" value="YbaB/EbfC"/>
</dbReference>